<keyword evidence="2" id="KW-1185">Reference proteome</keyword>
<name>A0A7W7YCU3_9BACT</name>
<dbReference type="Proteomes" id="UP000590740">
    <property type="component" value="Unassembled WGS sequence"/>
</dbReference>
<evidence type="ECO:0000313" key="1">
    <source>
        <dbReference type="EMBL" id="MBB5033794.1"/>
    </source>
</evidence>
<proteinExistence type="predicted"/>
<reference evidence="1 2" key="1">
    <citation type="submission" date="2020-08" db="EMBL/GenBank/DDBJ databases">
        <title>Genomic Encyclopedia of Type Strains, Phase IV (KMG-IV): sequencing the most valuable type-strain genomes for metagenomic binning, comparative biology and taxonomic classification.</title>
        <authorList>
            <person name="Goeker M."/>
        </authorList>
    </citation>
    <scope>NUCLEOTIDE SEQUENCE [LARGE SCALE GENOMIC DNA]</scope>
    <source>
        <strain evidence="1 2">DSM 12252</strain>
    </source>
</reference>
<dbReference type="RefSeq" id="WP_184340960.1">
    <property type="nucleotide sequence ID" value="NZ_JACHIG010000007.1"/>
</dbReference>
<accession>A0A7W7YCU3</accession>
<protein>
    <submittedName>
        <fullName evidence="1">Uncharacterized protein</fullName>
    </submittedName>
</protein>
<dbReference type="EMBL" id="JACHIG010000007">
    <property type="protein sequence ID" value="MBB5033794.1"/>
    <property type="molecule type" value="Genomic_DNA"/>
</dbReference>
<comment type="caution">
    <text evidence="1">The sequence shown here is derived from an EMBL/GenBank/DDBJ whole genome shotgun (WGS) entry which is preliminary data.</text>
</comment>
<dbReference type="AlphaFoldDB" id="A0A7W7YCU3"/>
<organism evidence="1 2">
    <name type="scientific">Prosthecobacter vanneervenii</name>
    <dbReference type="NCBI Taxonomy" id="48466"/>
    <lineage>
        <taxon>Bacteria</taxon>
        <taxon>Pseudomonadati</taxon>
        <taxon>Verrucomicrobiota</taxon>
        <taxon>Verrucomicrobiia</taxon>
        <taxon>Verrucomicrobiales</taxon>
        <taxon>Verrucomicrobiaceae</taxon>
        <taxon>Prosthecobacter</taxon>
    </lineage>
</organism>
<sequence length="64" mass="7411">MKRISSIVFDRQERPKRATIITPLGTIKVEWQEVAGNRYWSSSGELPARQLAVPVIQRIERLFS</sequence>
<evidence type="ECO:0000313" key="2">
    <source>
        <dbReference type="Proteomes" id="UP000590740"/>
    </source>
</evidence>
<gene>
    <name evidence="1" type="ORF">HNQ65_003384</name>
</gene>